<organism evidence="2 3">
    <name type="scientific">Cytobacillus purgationiresistens</name>
    <dbReference type="NCBI Taxonomy" id="863449"/>
    <lineage>
        <taxon>Bacteria</taxon>
        <taxon>Bacillati</taxon>
        <taxon>Bacillota</taxon>
        <taxon>Bacilli</taxon>
        <taxon>Bacillales</taxon>
        <taxon>Bacillaceae</taxon>
        <taxon>Cytobacillus</taxon>
    </lineage>
</organism>
<reference evidence="2 3" key="1">
    <citation type="submission" date="2023-07" db="EMBL/GenBank/DDBJ databases">
        <title>Genomic Encyclopedia of Type Strains, Phase IV (KMG-IV): sequencing the most valuable type-strain genomes for metagenomic binning, comparative biology and taxonomic classification.</title>
        <authorList>
            <person name="Goeker M."/>
        </authorList>
    </citation>
    <scope>NUCLEOTIDE SEQUENCE [LARGE SCALE GENOMIC DNA]</scope>
    <source>
        <strain evidence="2 3">DSM 23494</strain>
    </source>
</reference>
<dbReference type="Proteomes" id="UP001238088">
    <property type="component" value="Unassembled WGS sequence"/>
</dbReference>
<comment type="caution">
    <text evidence="2">The sequence shown here is derived from an EMBL/GenBank/DDBJ whole genome shotgun (WGS) entry which is preliminary data.</text>
</comment>
<accession>A0ABU0AE72</accession>
<dbReference type="RefSeq" id="WP_307471093.1">
    <property type="nucleotide sequence ID" value="NZ_JAUSUB010000001.1"/>
</dbReference>
<feature type="region of interest" description="Disordered" evidence="1">
    <location>
        <begin position="30"/>
        <end position="65"/>
    </location>
</feature>
<gene>
    <name evidence="2" type="ORF">J2S17_000254</name>
</gene>
<dbReference type="EMBL" id="JAUSUB010000001">
    <property type="protein sequence ID" value="MDQ0268385.1"/>
    <property type="molecule type" value="Genomic_DNA"/>
</dbReference>
<evidence type="ECO:0000313" key="3">
    <source>
        <dbReference type="Proteomes" id="UP001238088"/>
    </source>
</evidence>
<proteinExistence type="predicted"/>
<protein>
    <submittedName>
        <fullName evidence="2">Uncharacterized protein</fullName>
    </submittedName>
</protein>
<sequence>MKNNDHKNTELTDFKELDDRVFAQHPSSPTFVIKTNLDPDDATSNNPYYKKGEGNKEKFEDYFEE</sequence>
<feature type="compositionally biased region" description="Basic and acidic residues" evidence="1">
    <location>
        <begin position="50"/>
        <end position="65"/>
    </location>
</feature>
<evidence type="ECO:0000313" key="2">
    <source>
        <dbReference type="EMBL" id="MDQ0268385.1"/>
    </source>
</evidence>
<name>A0ABU0AE72_9BACI</name>
<keyword evidence="3" id="KW-1185">Reference proteome</keyword>
<evidence type="ECO:0000256" key="1">
    <source>
        <dbReference type="SAM" id="MobiDB-lite"/>
    </source>
</evidence>